<comment type="caution">
    <text evidence="1">The sequence shown here is derived from an EMBL/GenBank/DDBJ whole genome shotgun (WGS) entry which is preliminary data.</text>
</comment>
<dbReference type="AlphaFoldDB" id="A0A6G1EDL5"/>
<evidence type="ECO:0000313" key="2">
    <source>
        <dbReference type="Proteomes" id="UP000479710"/>
    </source>
</evidence>
<reference evidence="1 2" key="1">
    <citation type="submission" date="2019-11" db="EMBL/GenBank/DDBJ databases">
        <title>Whole genome sequence of Oryza granulata.</title>
        <authorList>
            <person name="Li W."/>
        </authorList>
    </citation>
    <scope>NUCLEOTIDE SEQUENCE [LARGE SCALE GENOMIC DNA]</scope>
    <source>
        <strain evidence="2">cv. Menghai</strain>
        <tissue evidence="1">Leaf</tissue>
    </source>
</reference>
<keyword evidence="2" id="KW-1185">Reference proteome</keyword>
<name>A0A6G1EDL5_9ORYZ</name>
<accession>A0A6G1EDL5</accession>
<evidence type="ECO:0000313" key="1">
    <source>
        <dbReference type="EMBL" id="KAF0922890.1"/>
    </source>
</evidence>
<protein>
    <submittedName>
        <fullName evidence="1">Uncharacterized protein</fullName>
    </submittedName>
</protein>
<proteinExistence type="predicted"/>
<dbReference type="Proteomes" id="UP000479710">
    <property type="component" value="Unassembled WGS sequence"/>
</dbReference>
<organism evidence="1 2">
    <name type="scientific">Oryza meyeriana var. granulata</name>
    <dbReference type="NCBI Taxonomy" id="110450"/>
    <lineage>
        <taxon>Eukaryota</taxon>
        <taxon>Viridiplantae</taxon>
        <taxon>Streptophyta</taxon>
        <taxon>Embryophyta</taxon>
        <taxon>Tracheophyta</taxon>
        <taxon>Spermatophyta</taxon>
        <taxon>Magnoliopsida</taxon>
        <taxon>Liliopsida</taxon>
        <taxon>Poales</taxon>
        <taxon>Poaceae</taxon>
        <taxon>BOP clade</taxon>
        <taxon>Oryzoideae</taxon>
        <taxon>Oryzeae</taxon>
        <taxon>Oryzinae</taxon>
        <taxon>Oryza</taxon>
        <taxon>Oryza meyeriana</taxon>
    </lineage>
</organism>
<dbReference type="OrthoDB" id="10253254at2759"/>
<sequence>MTAVEERDMRRKKEVYALVNDRKKNDGAGDCYRMPEAYDAAANVDQEKRFSVALRRYEEPEARDGTMENAFSEQEASSDQWIAAGVATTTSSCSTTASNS</sequence>
<dbReference type="EMBL" id="SPHZ02000003">
    <property type="protein sequence ID" value="KAF0922890.1"/>
    <property type="molecule type" value="Genomic_DNA"/>
</dbReference>
<gene>
    <name evidence="1" type="ORF">E2562_002138</name>
</gene>